<proteinExistence type="predicted"/>
<feature type="compositionally biased region" description="Basic and acidic residues" evidence="2">
    <location>
        <begin position="52"/>
        <end position="66"/>
    </location>
</feature>
<protein>
    <submittedName>
        <fullName evidence="3">Uncharacterized protein</fullName>
    </submittedName>
</protein>
<feature type="region of interest" description="Disordered" evidence="2">
    <location>
        <begin position="559"/>
        <end position="588"/>
    </location>
</feature>
<feature type="compositionally biased region" description="Basic and acidic residues" evidence="2">
    <location>
        <begin position="170"/>
        <end position="180"/>
    </location>
</feature>
<evidence type="ECO:0000313" key="3">
    <source>
        <dbReference type="EMBL" id="CAE0672768.1"/>
    </source>
</evidence>
<evidence type="ECO:0000256" key="2">
    <source>
        <dbReference type="SAM" id="MobiDB-lite"/>
    </source>
</evidence>
<feature type="compositionally biased region" description="Acidic residues" evidence="2">
    <location>
        <begin position="154"/>
        <end position="166"/>
    </location>
</feature>
<reference evidence="3" key="1">
    <citation type="submission" date="2021-01" db="EMBL/GenBank/DDBJ databases">
        <authorList>
            <person name="Corre E."/>
            <person name="Pelletier E."/>
            <person name="Niang G."/>
            <person name="Scheremetjew M."/>
            <person name="Finn R."/>
            <person name="Kale V."/>
            <person name="Holt S."/>
            <person name="Cochrane G."/>
            <person name="Meng A."/>
            <person name="Brown T."/>
            <person name="Cohen L."/>
        </authorList>
    </citation>
    <scope>NUCLEOTIDE SEQUENCE</scope>
    <source>
        <strain evidence="3">CCCM811</strain>
    </source>
</reference>
<name>A0A7S3Z5W1_9EUKA</name>
<feature type="coiled-coil region" evidence="1">
    <location>
        <begin position="265"/>
        <end position="355"/>
    </location>
</feature>
<keyword evidence="1" id="KW-0175">Coiled coil</keyword>
<organism evidence="3">
    <name type="scientific">Lotharella globosa</name>
    <dbReference type="NCBI Taxonomy" id="91324"/>
    <lineage>
        <taxon>Eukaryota</taxon>
        <taxon>Sar</taxon>
        <taxon>Rhizaria</taxon>
        <taxon>Cercozoa</taxon>
        <taxon>Chlorarachniophyceae</taxon>
        <taxon>Lotharella</taxon>
    </lineage>
</organism>
<feature type="region of interest" description="Disordered" evidence="2">
    <location>
        <begin position="52"/>
        <end position="243"/>
    </location>
</feature>
<sequence>MDSESDKDYCPAVGEVFEARIDREWRLARCFKHNKRGEPEFKVEGMVGTFKDKPMRPLAKSGDKRVQPNATAHQAALGGNQAKKKTTRALRKKTPMRRTRKKIADDDEDGKMTGSSGAGDADCPTEDNDDDHDARQEMCLSTQTTPTATPMAQEDGEEEEEEEGEYDITNFRDDDNEHSRYPGRPLTPDTKSRDHAEDNRDDDASSDDDDVKLEETDDDGDQKDQGLDGVAPANESKSTPVKDCLRTNVESAVRTNETEVAAHYKEQYEEKLRKANAKIVEQQDLIKEQKDLIGALRADTTPYRLLLHSLQRDKDRLETEKRQKDDEIIKIKVDLRHFEQKCQSLRAENERLKKDIDNSVRPGQAGEKMLEKLEHFFGHMGHIEDVPHQRGNCDFKFTLDKTSWSLERDVFILMRSKDSKKKPTTLLPKADRLKFEKDFKESDAACGFLYGTKKIFASEPLRVDRSGRMVYLGGDNSDQSFVHAFISCIIIAVNAGFKEIVGNVLEKVGVRMLEHNELVEEKVKTMQDHQDTMRTAFLEDLEHLGDHAGEINTRVINMLSDSRRKRRRRSRAGANGRTKRPAAAASTA</sequence>
<feature type="compositionally biased region" description="Low complexity" evidence="2">
    <location>
        <begin position="142"/>
        <end position="153"/>
    </location>
</feature>
<feature type="compositionally biased region" description="Basic residues" evidence="2">
    <location>
        <begin position="82"/>
        <end position="101"/>
    </location>
</feature>
<dbReference type="EMBL" id="HBIV01034238">
    <property type="protein sequence ID" value="CAE0672768.1"/>
    <property type="molecule type" value="Transcribed_RNA"/>
</dbReference>
<evidence type="ECO:0000256" key="1">
    <source>
        <dbReference type="SAM" id="Coils"/>
    </source>
</evidence>
<accession>A0A7S3Z5W1</accession>
<dbReference type="AlphaFoldDB" id="A0A7S3Z5W1"/>
<gene>
    <name evidence="3" type="ORF">LGLO00237_LOCUS24419</name>
</gene>
<feature type="compositionally biased region" description="Acidic residues" evidence="2">
    <location>
        <begin position="199"/>
        <end position="221"/>
    </location>
</feature>